<dbReference type="GO" id="GO:0008270">
    <property type="term" value="F:zinc ion binding"/>
    <property type="evidence" value="ECO:0007669"/>
    <property type="project" value="UniProtKB-KW"/>
</dbReference>
<dbReference type="InterPro" id="IPR036236">
    <property type="entry name" value="Znf_C2H2_sf"/>
</dbReference>
<evidence type="ECO:0000256" key="4">
    <source>
        <dbReference type="ARBA" id="ARBA00023125"/>
    </source>
</evidence>
<dbReference type="GO" id="GO:0003677">
    <property type="term" value="F:DNA binding"/>
    <property type="evidence" value="ECO:0007669"/>
    <property type="project" value="UniProtKB-KW"/>
</dbReference>
<keyword evidence="7" id="KW-1185">Reference proteome</keyword>
<name>A0A139WDT1_TRICA</name>
<dbReference type="SUPFAM" id="SSF57716">
    <property type="entry name" value="Glucocorticoid receptor-like (DNA-binding domain)"/>
    <property type="match status" value="2"/>
</dbReference>
<keyword evidence="3" id="KW-0862">Zinc</keyword>
<dbReference type="SUPFAM" id="SSF57667">
    <property type="entry name" value="beta-beta-alpha zinc fingers"/>
    <property type="match status" value="1"/>
</dbReference>
<protein>
    <recommendedName>
        <fullName evidence="5">ZAD domain-containing protein</fullName>
    </recommendedName>
</protein>
<proteinExistence type="predicted"/>
<sequence>MGKRTCFLCRVETKPLFEFPSDFETRAKWFKAIEHLCDTSTITDYSKLCFNHFEESCFRRDELLDLQGDQDENDSTLSNDFLEKPYFRSVKTFMQGSRAVSDVCRICFRSSSNEDAIKLYEKTLKHDVAYIENMLKSVLPNLDLNVYAHNTICARCFEFLDYSYRLKNDWLLTEQKLQKILKTKRRKLNCMVDVVILMEDEEQNVANVAHDHSYDLKVENQMQSEKDIIEEDIISEDEKSTKKEGKRLRKKEGKHSSWGLGPYMCEICGCTYTHLKSFQRHIRLKNAKML</sequence>
<dbReference type="Pfam" id="PF05485">
    <property type="entry name" value="THAP"/>
    <property type="match status" value="1"/>
</dbReference>
<evidence type="ECO:0000256" key="1">
    <source>
        <dbReference type="ARBA" id="ARBA00022723"/>
    </source>
</evidence>
<evidence type="ECO:0000313" key="6">
    <source>
        <dbReference type="EMBL" id="KYB26027.1"/>
    </source>
</evidence>
<keyword evidence="1" id="KW-0479">Metal-binding</keyword>
<gene>
    <name evidence="6" type="primary">AUGUSTUS-3.0.2_33926</name>
    <name evidence="6" type="ORF">TcasGA2_TC033926</name>
</gene>
<evidence type="ECO:0000259" key="5">
    <source>
        <dbReference type="SMART" id="SM00868"/>
    </source>
</evidence>
<evidence type="ECO:0000256" key="3">
    <source>
        <dbReference type="ARBA" id="ARBA00022833"/>
    </source>
</evidence>
<dbReference type="SMART" id="SM00868">
    <property type="entry name" value="zf-AD"/>
    <property type="match status" value="1"/>
</dbReference>
<evidence type="ECO:0000313" key="7">
    <source>
        <dbReference type="Proteomes" id="UP000007266"/>
    </source>
</evidence>
<organism evidence="6 7">
    <name type="scientific">Tribolium castaneum</name>
    <name type="common">Red flour beetle</name>
    <dbReference type="NCBI Taxonomy" id="7070"/>
    <lineage>
        <taxon>Eukaryota</taxon>
        <taxon>Metazoa</taxon>
        <taxon>Ecdysozoa</taxon>
        <taxon>Arthropoda</taxon>
        <taxon>Hexapoda</taxon>
        <taxon>Insecta</taxon>
        <taxon>Pterygota</taxon>
        <taxon>Neoptera</taxon>
        <taxon>Endopterygota</taxon>
        <taxon>Coleoptera</taxon>
        <taxon>Polyphaga</taxon>
        <taxon>Cucujiformia</taxon>
        <taxon>Tenebrionidae</taxon>
        <taxon>Tenebrionidae incertae sedis</taxon>
        <taxon>Tribolium</taxon>
    </lineage>
</organism>
<dbReference type="AlphaFoldDB" id="A0A139WDT1"/>
<keyword evidence="2" id="KW-0863">Zinc-finger</keyword>
<feature type="domain" description="ZAD" evidence="5">
    <location>
        <begin position="103"/>
        <end position="180"/>
    </location>
</feature>
<accession>A0A139WDT1</accession>
<evidence type="ECO:0000256" key="2">
    <source>
        <dbReference type="ARBA" id="ARBA00022771"/>
    </source>
</evidence>
<reference evidence="6 7" key="2">
    <citation type="journal article" date="2010" name="Nucleic Acids Res.">
        <title>BeetleBase in 2010: revisions to provide comprehensive genomic information for Tribolium castaneum.</title>
        <authorList>
            <person name="Kim H.S."/>
            <person name="Murphy T."/>
            <person name="Xia J."/>
            <person name="Caragea D."/>
            <person name="Park Y."/>
            <person name="Beeman R.W."/>
            <person name="Lorenzen M.D."/>
            <person name="Butcher S."/>
            <person name="Manak J.R."/>
            <person name="Brown S.J."/>
        </authorList>
    </citation>
    <scope>GENOME REANNOTATION</scope>
    <source>
        <strain evidence="6 7">Georgia GA2</strain>
    </source>
</reference>
<dbReference type="EMBL" id="KQ971357">
    <property type="protein sequence ID" value="KYB26027.1"/>
    <property type="molecule type" value="Genomic_DNA"/>
</dbReference>
<dbReference type="Proteomes" id="UP000007266">
    <property type="component" value="Linkage group 8"/>
</dbReference>
<dbReference type="InterPro" id="IPR006612">
    <property type="entry name" value="THAP_Znf"/>
</dbReference>
<reference evidence="6 7" key="1">
    <citation type="journal article" date="2008" name="Nature">
        <title>The genome of the model beetle and pest Tribolium castaneum.</title>
        <authorList>
            <consortium name="Tribolium Genome Sequencing Consortium"/>
            <person name="Richards S."/>
            <person name="Gibbs R.A."/>
            <person name="Weinstock G.M."/>
            <person name="Brown S.J."/>
            <person name="Denell R."/>
            <person name="Beeman R.W."/>
            <person name="Gibbs R."/>
            <person name="Beeman R.W."/>
            <person name="Brown S.J."/>
            <person name="Bucher G."/>
            <person name="Friedrich M."/>
            <person name="Grimmelikhuijzen C.J."/>
            <person name="Klingler M."/>
            <person name="Lorenzen M."/>
            <person name="Richards S."/>
            <person name="Roth S."/>
            <person name="Schroder R."/>
            <person name="Tautz D."/>
            <person name="Zdobnov E.M."/>
            <person name="Muzny D."/>
            <person name="Gibbs R.A."/>
            <person name="Weinstock G.M."/>
            <person name="Attaway T."/>
            <person name="Bell S."/>
            <person name="Buhay C.J."/>
            <person name="Chandrabose M.N."/>
            <person name="Chavez D."/>
            <person name="Clerk-Blankenburg K.P."/>
            <person name="Cree A."/>
            <person name="Dao M."/>
            <person name="Davis C."/>
            <person name="Chacko J."/>
            <person name="Dinh H."/>
            <person name="Dugan-Rocha S."/>
            <person name="Fowler G."/>
            <person name="Garner T.T."/>
            <person name="Garnes J."/>
            <person name="Gnirke A."/>
            <person name="Hawes A."/>
            <person name="Hernandez J."/>
            <person name="Hines S."/>
            <person name="Holder M."/>
            <person name="Hume J."/>
            <person name="Jhangiani S.N."/>
            <person name="Joshi V."/>
            <person name="Khan Z.M."/>
            <person name="Jackson L."/>
            <person name="Kovar C."/>
            <person name="Kowis A."/>
            <person name="Lee S."/>
            <person name="Lewis L.R."/>
            <person name="Margolis J."/>
            <person name="Morgan M."/>
            <person name="Nazareth L.V."/>
            <person name="Nguyen N."/>
            <person name="Okwuonu G."/>
            <person name="Parker D."/>
            <person name="Richards S."/>
            <person name="Ruiz S.J."/>
            <person name="Santibanez J."/>
            <person name="Savard J."/>
            <person name="Scherer S.E."/>
            <person name="Schneider B."/>
            <person name="Sodergren E."/>
            <person name="Tautz D."/>
            <person name="Vattahil S."/>
            <person name="Villasana D."/>
            <person name="White C.S."/>
            <person name="Wright R."/>
            <person name="Park Y."/>
            <person name="Beeman R.W."/>
            <person name="Lord J."/>
            <person name="Oppert B."/>
            <person name="Lorenzen M."/>
            <person name="Brown S."/>
            <person name="Wang L."/>
            <person name="Savard J."/>
            <person name="Tautz D."/>
            <person name="Richards S."/>
            <person name="Weinstock G."/>
            <person name="Gibbs R.A."/>
            <person name="Liu Y."/>
            <person name="Worley K."/>
            <person name="Weinstock G."/>
            <person name="Elsik C.G."/>
            <person name="Reese J.T."/>
            <person name="Elhaik E."/>
            <person name="Landan G."/>
            <person name="Graur D."/>
            <person name="Arensburger P."/>
            <person name="Atkinson P."/>
            <person name="Beeman R.W."/>
            <person name="Beidler J."/>
            <person name="Brown S.J."/>
            <person name="Demuth J.P."/>
            <person name="Drury D.W."/>
            <person name="Du Y.Z."/>
            <person name="Fujiwara H."/>
            <person name="Lorenzen M."/>
            <person name="Maselli V."/>
            <person name="Osanai M."/>
            <person name="Park Y."/>
            <person name="Robertson H.M."/>
            <person name="Tu Z."/>
            <person name="Wang J.J."/>
            <person name="Wang S."/>
            <person name="Richards S."/>
            <person name="Song H."/>
            <person name="Zhang L."/>
            <person name="Sodergren E."/>
            <person name="Werner D."/>
            <person name="Stanke M."/>
            <person name="Morgenstern B."/>
            <person name="Solovyev V."/>
            <person name="Kosarev P."/>
            <person name="Brown G."/>
            <person name="Chen H.C."/>
            <person name="Ermolaeva O."/>
            <person name="Hlavina W."/>
            <person name="Kapustin Y."/>
            <person name="Kiryutin B."/>
            <person name="Kitts P."/>
            <person name="Maglott D."/>
            <person name="Pruitt K."/>
            <person name="Sapojnikov V."/>
            <person name="Souvorov A."/>
            <person name="Mackey A.J."/>
            <person name="Waterhouse R.M."/>
            <person name="Wyder S."/>
            <person name="Zdobnov E.M."/>
            <person name="Zdobnov E.M."/>
            <person name="Wyder S."/>
            <person name="Kriventseva E.V."/>
            <person name="Kadowaki T."/>
            <person name="Bork P."/>
            <person name="Aranda M."/>
            <person name="Bao R."/>
            <person name="Beermann A."/>
            <person name="Berns N."/>
            <person name="Bolognesi R."/>
            <person name="Bonneton F."/>
            <person name="Bopp D."/>
            <person name="Brown S.J."/>
            <person name="Bucher G."/>
            <person name="Butts T."/>
            <person name="Chaumot A."/>
            <person name="Denell R.E."/>
            <person name="Ferrier D.E."/>
            <person name="Friedrich M."/>
            <person name="Gordon C.M."/>
            <person name="Jindra M."/>
            <person name="Klingler M."/>
            <person name="Lan Q."/>
            <person name="Lattorff H.M."/>
            <person name="Laudet V."/>
            <person name="von Levetsow C."/>
            <person name="Liu Z."/>
            <person name="Lutz R."/>
            <person name="Lynch J.A."/>
            <person name="da Fonseca R.N."/>
            <person name="Posnien N."/>
            <person name="Reuter R."/>
            <person name="Roth S."/>
            <person name="Savard J."/>
            <person name="Schinko J.B."/>
            <person name="Schmitt C."/>
            <person name="Schoppmeier M."/>
            <person name="Schroder R."/>
            <person name="Shippy T.D."/>
            <person name="Simonnet F."/>
            <person name="Marques-Souza H."/>
            <person name="Tautz D."/>
            <person name="Tomoyasu Y."/>
            <person name="Trauner J."/>
            <person name="Van der Zee M."/>
            <person name="Vervoort M."/>
            <person name="Wittkopp N."/>
            <person name="Wimmer E.A."/>
            <person name="Yang X."/>
            <person name="Jones A.K."/>
            <person name="Sattelle D.B."/>
            <person name="Ebert P.R."/>
            <person name="Nelson D."/>
            <person name="Scott J.G."/>
            <person name="Beeman R.W."/>
            <person name="Muthukrishnan S."/>
            <person name="Kramer K.J."/>
            <person name="Arakane Y."/>
            <person name="Beeman R.W."/>
            <person name="Zhu Q."/>
            <person name="Hogenkamp D."/>
            <person name="Dixit R."/>
            <person name="Oppert B."/>
            <person name="Jiang H."/>
            <person name="Zou Z."/>
            <person name="Marshall J."/>
            <person name="Elpidina E."/>
            <person name="Vinokurov K."/>
            <person name="Oppert C."/>
            <person name="Zou Z."/>
            <person name="Evans J."/>
            <person name="Lu Z."/>
            <person name="Zhao P."/>
            <person name="Sumathipala N."/>
            <person name="Altincicek B."/>
            <person name="Vilcinskas A."/>
            <person name="Williams M."/>
            <person name="Hultmark D."/>
            <person name="Hetru C."/>
            <person name="Jiang H."/>
            <person name="Grimmelikhuijzen C.J."/>
            <person name="Hauser F."/>
            <person name="Cazzamali G."/>
            <person name="Williamson M."/>
            <person name="Park Y."/>
            <person name="Li B."/>
            <person name="Tanaka Y."/>
            <person name="Predel R."/>
            <person name="Neupert S."/>
            <person name="Schachtner J."/>
            <person name="Verleyen P."/>
            <person name="Raible F."/>
            <person name="Bork P."/>
            <person name="Friedrich M."/>
            <person name="Walden K.K."/>
            <person name="Robertson H.M."/>
            <person name="Angeli S."/>
            <person name="Foret S."/>
            <person name="Bucher G."/>
            <person name="Schuetz S."/>
            <person name="Maleszka R."/>
            <person name="Wimmer E.A."/>
            <person name="Beeman R.W."/>
            <person name="Lorenzen M."/>
            <person name="Tomoyasu Y."/>
            <person name="Miller S.C."/>
            <person name="Grossmann D."/>
            <person name="Bucher G."/>
        </authorList>
    </citation>
    <scope>NUCLEOTIDE SEQUENCE [LARGE SCALE GENOMIC DNA]</scope>
    <source>
        <strain evidence="6 7">Georgia GA2</strain>
    </source>
</reference>
<dbReference type="GO" id="GO:0005634">
    <property type="term" value="C:nucleus"/>
    <property type="evidence" value="ECO:0007669"/>
    <property type="project" value="InterPro"/>
</dbReference>
<keyword evidence="4" id="KW-0238">DNA-binding</keyword>
<dbReference type="InterPro" id="IPR012934">
    <property type="entry name" value="Znf_AD"/>
</dbReference>
<dbReference type="Gene3D" id="3.30.160.60">
    <property type="entry name" value="Classic Zinc Finger"/>
    <property type="match status" value="1"/>
</dbReference>
<dbReference type="eggNOG" id="ENOG502RTF7">
    <property type="taxonomic scope" value="Eukaryota"/>
</dbReference>